<dbReference type="GO" id="GO:0022857">
    <property type="term" value="F:transmembrane transporter activity"/>
    <property type="evidence" value="ECO:0007669"/>
    <property type="project" value="InterPro"/>
</dbReference>
<dbReference type="Proteomes" id="UP001280581">
    <property type="component" value="Unassembled WGS sequence"/>
</dbReference>
<feature type="transmembrane region" description="Helical" evidence="7">
    <location>
        <begin position="442"/>
        <end position="466"/>
    </location>
</feature>
<sequence>MEKSDMSTASPEVDIDDSQPEEKPTAFPSPPAAAPQAKEPEYVHGFKLFNILAALTLVTFLMLLDGTIVVAAAPRITDDFKSLNDIGWYGAAYQLGSAVFQPLSGKMYMKFVPQWTFLGFFFIFELGSLICGLANSSAMLIVGRVIAGLGTSGILNGALLIISECAPMNKRPTLIGIVMGIGQLGLASGPLFGGLLTEFATWRWCFYLNLPIGGLVAIQMFFVRIPMQHPRPPPLSVLRTLHTSLDLLGFAIFAPALVMLLLALQWGGTTYAWGSSQIIGLFVGAVATFVVFLGWDYHKGDAALLPFSIARRRTVWTSCIVYGLFMGNLYTASYWVPVYFQGVKGSSPTMAGVYILPMIIAHVIAALSSGPILGVVGYYIPVALFASVLLSIGSGLISTFTPDTSTGKWIGYQILYGVGRGLGLQMPILAVQNTVPPQQMPLAMALTIFSQSFGAAIFLSIAELIFSNSFRTLITKEAPSVDAQKVVEAGATAFRRFVSGSDLAGVLVAYADSIDRVFYMAAAMAVGCFVFAFGMGWKSLKKKPESPSKA</sequence>
<keyword evidence="3 7" id="KW-0812">Transmembrane</keyword>
<feature type="transmembrane region" description="Helical" evidence="7">
    <location>
        <begin position="115"/>
        <end position="135"/>
    </location>
</feature>
<evidence type="ECO:0000256" key="3">
    <source>
        <dbReference type="ARBA" id="ARBA00022692"/>
    </source>
</evidence>
<feature type="transmembrane region" description="Helical" evidence="7">
    <location>
        <begin position="348"/>
        <end position="368"/>
    </location>
</feature>
<protein>
    <recommendedName>
        <fullName evidence="8">Major facilitator superfamily (MFS) profile domain-containing protein</fullName>
    </recommendedName>
</protein>
<evidence type="ECO:0000256" key="4">
    <source>
        <dbReference type="ARBA" id="ARBA00022989"/>
    </source>
</evidence>
<evidence type="ECO:0000256" key="5">
    <source>
        <dbReference type="ARBA" id="ARBA00023136"/>
    </source>
</evidence>
<gene>
    <name evidence="9" type="ORF">GRF29_28g27991</name>
</gene>
<dbReference type="EMBL" id="WVTA01000004">
    <property type="protein sequence ID" value="KAK3213474.1"/>
    <property type="molecule type" value="Genomic_DNA"/>
</dbReference>
<comment type="caution">
    <text evidence="9">The sequence shown here is derived from an EMBL/GenBank/DDBJ whole genome shotgun (WGS) entry which is preliminary data.</text>
</comment>
<feature type="transmembrane region" description="Helical" evidence="7">
    <location>
        <begin position="278"/>
        <end position="295"/>
    </location>
</feature>
<organism evidence="9 10">
    <name type="scientific">Pseudopithomyces chartarum</name>
    <dbReference type="NCBI Taxonomy" id="1892770"/>
    <lineage>
        <taxon>Eukaryota</taxon>
        <taxon>Fungi</taxon>
        <taxon>Dikarya</taxon>
        <taxon>Ascomycota</taxon>
        <taxon>Pezizomycotina</taxon>
        <taxon>Dothideomycetes</taxon>
        <taxon>Pleosporomycetidae</taxon>
        <taxon>Pleosporales</taxon>
        <taxon>Massarineae</taxon>
        <taxon>Didymosphaeriaceae</taxon>
        <taxon>Pseudopithomyces</taxon>
    </lineage>
</organism>
<evidence type="ECO:0000256" key="7">
    <source>
        <dbReference type="SAM" id="Phobius"/>
    </source>
</evidence>
<evidence type="ECO:0000313" key="10">
    <source>
        <dbReference type="Proteomes" id="UP001280581"/>
    </source>
</evidence>
<evidence type="ECO:0000256" key="1">
    <source>
        <dbReference type="ARBA" id="ARBA00004141"/>
    </source>
</evidence>
<dbReference type="CDD" id="cd17502">
    <property type="entry name" value="MFS_Azr1_MDR_like"/>
    <property type="match status" value="1"/>
</dbReference>
<comment type="subcellular location">
    <subcellularLocation>
        <location evidence="1">Membrane</location>
        <topology evidence="1">Multi-pass membrane protein</topology>
    </subcellularLocation>
</comment>
<dbReference type="PANTHER" id="PTHR23501">
    <property type="entry name" value="MAJOR FACILITATOR SUPERFAMILY"/>
    <property type="match status" value="1"/>
</dbReference>
<dbReference type="InterPro" id="IPR036259">
    <property type="entry name" value="MFS_trans_sf"/>
</dbReference>
<evidence type="ECO:0000256" key="2">
    <source>
        <dbReference type="ARBA" id="ARBA00007520"/>
    </source>
</evidence>
<feature type="region of interest" description="Disordered" evidence="6">
    <location>
        <begin position="1"/>
        <end position="36"/>
    </location>
</feature>
<evidence type="ECO:0000259" key="8">
    <source>
        <dbReference type="PROSITE" id="PS50850"/>
    </source>
</evidence>
<accession>A0AAN6RKD4</accession>
<feature type="transmembrane region" description="Helical" evidence="7">
    <location>
        <begin position="517"/>
        <end position="537"/>
    </location>
</feature>
<feature type="transmembrane region" description="Helical" evidence="7">
    <location>
        <begin position="244"/>
        <end position="266"/>
    </location>
</feature>
<feature type="transmembrane region" description="Helical" evidence="7">
    <location>
        <begin position="174"/>
        <end position="195"/>
    </location>
</feature>
<keyword evidence="10" id="KW-1185">Reference proteome</keyword>
<proteinExistence type="inferred from homology"/>
<dbReference type="GO" id="GO:0005886">
    <property type="term" value="C:plasma membrane"/>
    <property type="evidence" value="ECO:0007669"/>
    <property type="project" value="TreeGrafter"/>
</dbReference>
<feature type="transmembrane region" description="Helical" evidence="7">
    <location>
        <begin position="201"/>
        <end position="223"/>
    </location>
</feature>
<dbReference type="FunFam" id="1.20.1250.20:FF:000196">
    <property type="entry name" value="MFS toxin efflux pump (AflT)"/>
    <property type="match status" value="1"/>
</dbReference>
<keyword evidence="4 7" id="KW-1133">Transmembrane helix</keyword>
<dbReference type="SUPFAM" id="SSF103473">
    <property type="entry name" value="MFS general substrate transporter"/>
    <property type="match status" value="2"/>
</dbReference>
<name>A0AAN6RKD4_9PLEO</name>
<dbReference type="Gene3D" id="1.20.1250.20">
    <property type="entry name" value="MFS general substrate transporter like domains"/>
    <property type="match status" value="2"/>
</dbReference>
<dbReference type="InterPro" id="IPR011701">
    <property type="entry name" value="MFS"/>
</dbReference>
<dbReference type="AlphaFoldDB" id="A0AAN6RKD4"/>
<dbReference type="PROSITE" id="PS50850">
    <property type="entry name" value="MFS"/>
    <property type="match status" value="1"/>
</dbReference>
<feature type="compositionally biased region" description="Polar residues" evidence="6">
    <location>
        <begin position="1"/>
        <end position="10"/>
    </location>
</feature>
<comment type="similarity">
    <text evidence="2">Belongs to the major facilitator superfamily. TCR/Tet family.</text>
</comment>
<feature type="transmembrane region" description="Helical" evidence="7">
    <location>
        <begin position="141"/>
        <end position="162"/>
    </location>
</feature>
<feature type="transmembrane region" description="Helical" evidence="7">
    <location>
        <begin position="48"/>
        <end position="74"/>
    </location>
</feature>
<dbReference type="Pfam" id="PF07690">
    <property type="entry name" value="MFS_1"/>
    <property type="match status" value="1"/>
</dbReference>
<feature type="transmembrane region" description="Helical" evidence="7">
    <location>
        <begin position="409"/>
        <end position="430"/>
    </location>
</feature>
<reference evidence="9 10" key="1">
    <citation type="submission" date="2021-02" db="EMBL/GenBank/DDBJ databases">
        <title>Genome assembly of Pseudopithomyces chartarum.</title>
        <authorList>
            <person name="Jauregui R."/>
            <person name="Singh J."/>
            <person name="Voisey C."/>
        </authorList>
    </citation>
    <scope>NUCLEOTIDE SEQUENCE [LARGE SCALE GENOMIC DNA]</scope>
    <source>
        <strain evidence="9 10">AGR01</strain>
    </source>
</reference>
<evidence type="ECO:0000313" key="9">
    <source>
        <dbReference type="EMBL" id="KAK3213474.1"/>
    </source>
</evidence>
<feature type="domain" description="Major facilitator superfamily (MFS) profile" evidence="8">
    <location>
        <begin position="51"/>
        <end position="540"/>
    </location>
</feature>
<evidence type="ECO:0000256" key="6">
    <source>
        <dbReference type="SAM" id="MobiDB-lite"/>
    </source>
</evidence>
<feature type="transmembrane region" description="Helical" evidence="7">
    <location>
        <begin position="375"/>
        <end position="397"/>
    </location>
</feature>
<dbReference type="InterPro" id="IPR020846">
    <property type="entry name" value="MFS_dom"/>
</dbReference>
<dbReference type="PANTHER" id="PTHR23501:SF193">
    <property type="entry name" value="MULTIDRUG TRANSPORTER, PUTATIVE (AFU_ORTHOLOGUE AFUA_8G00940)-RELATED"/>
    <property type="match status" value="1"/>
</dbReference>
<keyword evidence="5 7" id="KW-0472">Membrane</keyword>
<feature type="transmembrane region" description="Helical" evidence="7">
    <location>
        <begin position="315"/>
        <end position="336"/>
    </location>
</feature>